<comment type="catalytic activity">
    <reaction evidence="8">
        <text>3-dehydro-D-erythronate + ATP = 3-dehydro-4-O-phospho-D-erythronate + ADP + H(+)</text>
        <dbReference type="Rhea" id="RHEA:52556"/>
        <dbReference type="ChEBI" id="CHEBI:15378"/>
        <dbReference type="ChEBI" id="CHEBI:30616"/>
        <dbReference type="ChEBI" id="CHEBI:57958"/>
        <dbReference type="ChEBI" id="CHEBI:136593"/>
        <dbReference type="ChEBI" id="CHEBI:456216"/>
        <dbReference type="EC" id="2.7.1.217"/>
    </reaction>
</comment>
<dbReference type="SUPFAM" id="SSF142764">
    <property type="entry name" value="YgbK-like"/>
    <property type="match status" value="1"/>
</dbReference>
<dbReference type="NCBIfam" id="NF043035">
    <property type="entry name" value="OxoTetrKin"/>
    <property type="match status" value="1"/>
</dbReference>
<dbReference type="EMBL" id="VFOX01000001">
    <property type="protein sequence ID" value="TQL87249.1"/>
    <property type="molecule type" value="Genomic_DNA"/>
</dbReference>
<dbReference type="Pfam" id="PF07005">
    <property type="entry name" value="SBD_N"/>
    <property type="match status" value="1"/>
</dbReference>
<dbReference type="InterPro" id="IPR010737">
    <property type="entry name" value="4-carb_acid_sugar_kinase_N"/>
</dbReference>
<dbReference type="OrthoDB" id="191465at2"/>
<dbReference type="InterPro" id="IPR037051">
    <property type="entry name" value="4-carb_acid_sugar_kinase_N_sf"/>
</dbReference>
<comment type="caution">
    <text evidence="15">The sequence shown here is derived from an EMBL/GenBank/DDBJ whole genome shotgun (WGS) entry which is preliminary data.</text>
</comment>
<comment type="similarity">
    <text evidence="1">Belongs to the four-carbon acid sugar kinase family.</text>
</comment>
<accession>A0A543BQZ1</accession>
<evidence type="ECO:0000256" key="7">
    <source>
        <dbReference type="ARBA" id="ARBA00035898"/>
    </source>
</evidence>
<dbReference type="Proteomes" id="UP000317209">
    <property type="component" value="Unassembled WGS sequence"/>
</dbReference>
<gene>
    <name evidence="15" type="ORF">FB560_2918</name>
</gene>
<dbReference type="EC" id="2.7.1.217" evidence="10"/>
<comment type="function">
    <text evidence="9">Catalyzes the ATP-dependent phosphorylation of 3-oxo-tetronate to 3-oxo-tetronate 4-phosphate.</text>
</comment>
<evidence type="ECO:0000313" key="15">
    <source>
        <dbReference type="EMBL" id="TQL87249.1"/>
    </source>
</evidence>
<evidence type="ECO:0000256" key="2">
    <source>
        <dbReference type="ARBA" id="ARBA00022679"/>
    </source>
</evidence>
<dbReference type="Pfam" id="PF17042">
    <property type="entry name" value="NBD_C"/>
    <property type="match status" value="1"/>
</dbReference>
<dbReference type="GO" id="GO:0016301">
    <property type="term" value="F:kinase activity"/>
    <property type="evidence" value="ECO:0007669"/>
    <property type="project" value="UniProtKB-KW"/>
</dbReference>
<sequence length="418" mass="43353">MIGIIADDVTGGTDVAVACRRQGLRTGIVFGEPHAHAIDPAWDVAVVALKTRTIPAADAVAQSLTAAKALQAQGADQLYLKYCSTFDSTVDGNIGPVLEALASLVGAGRVVTTPSSPEHGRTVSDGQLFVNGVPLAESPMRDHPLTPMRDSDLVRLLDRQLPAPSSRVLPLDLVRGGSDGLRAAIADPQHDARYVFPDAVTDDDLLTIARAALDAPLLAGAAGLAGALARALVESRPSAEHPTPPADGSGRTIVLAGSCSRRTLEQIDAMADAGRPMHRLDALASQDPAVLAAEALAWYDALDPAAPAPLIYASLPPEQLHAVQERLGIEQSAAILEDAISQVAHGVRDRGVTRFLTAGGETSGAVIAALDVRAGEIGAEAARGVPWIHGDDGTRFLLKSGNFGDPDLLVRASEESTS</sequence>
<evidence type="ECO:0000313" key="16">
    <source>
        <dbReference type="Proteomes" id="UP000317209"/>
    </source>
</evidence>
<name>A0A543BQZ1_9MICO</name>
<evidence type="ECO:0000256" key="4">
    <source>
        <dbReference type="ARBA" id="ARBA00022777"/>
    </source>
</evidence>
<evidence type="ECO:0000256" key="1">
    <source>
        <dbReference type="ARBA" id="ARBA00005715"/>
    </source>
</evidence>
<evidence type="ECO:0000256" key="12">
    <source>
        <dbReference type="ARBA" id="ARBA00041377"/>
    </source>
</evidence>
<proteinExistence type="inferred from homology"/>
<evidence type="ECO:0000259" key="14">
    <source>
        <dbReference type="Pfam" id="PF17042"/>
    </source>
</evidence>
<comment type="catalytic activity">
    <reaction evidence="7">
        <text>3-dehydro-L-erythronate + ATP = 3-dehydro-4-O-phospho-L-erythronate + ADP + H(+)</text>
        <dbReference type="Rhea" id="RHEA:52552"/>
        <dbReference type="ChEBI" id="CHEBI:15378"/>
        <dbReference type="ChEBI" id="CHEBI:30616"/>
        <dbReference type="ChEBI" id="CHEBI:136592"/>
        <dbReference type="ChEBI" id="CHEBI:136670"/>
        <dbReference type="ChEBI" id="CHEBI:456216"/>
        <dbReference type="EC" id="2.7.1.217"/>
    </reaction>
</comment>
<keyword evidence="3" id="KW-0547">Nucleotide-binding</keyword>
<evidence type="ECO:0000256" key="5">
    <source>
        <dbReference type="ARBA" id="ARBA00022840"/>
    </source>
</evidence>
<keyword evidence="2" id="KW-0808">Transferase</keyword>
<dbReference type="AlphaFoldDB" id="A0A543BQZ1"/>
<evidence type="ECO:0000256" key="8">
    <source>
        <dbReference type="ARBA" id="ARBA00036346"/>
    </source>
</evidence>
<keyword evidence="4" id="KW-0418">Kinase</keyword>
<dbReference type="InterPro" id="IPR031475">
    <property type="entry name" value="NBD_C"/>
</dbReference>
<keyword evidence="16" id="KW-1185">Reference proteome</keyword>
<evidence type="ECO:0000259" key="13">
    <source>
        <dbReference type="Pfam" id="PF07005"/>
    </source>
</evidence>
<evidence type="ECO:0000256" key="3">
    <source>
        <dbReference type="ARBA" id="ARBA00022741"/>
    </source>
</evidence>
<reference evidence="15 16" key="1">
    <citation type="submission" date="2019-06" db="EMBL/GenBank/DDBJ databases">
        <title>Sequencing the genomes of 1000 actinobacteria strains.</title>
        <authorList>
            <person name="Klenk H.-P."/>
        </authorList>
    </citation>
    <scope>NUCLEOTIDE SEQUENCE [LARGE SCALE GENOMIC DNA]</scope>
    <source>
        <strain evidence="15 16">DSM 20169</strain>
    </source>
</reference>
<protein>
    <recommendedName>
        <fullName evidence="11">3-oxo-tetronate kinase</fullName>
        <ecNumber evidence="10">2.7.1.217</ecNumber>
    </recommendedName>
    <alternativeName>
        <fullName evidence="12">3-dehydrotetronate 4-kinase</fullName>
    </alternativeName>
</protein>
<evidence type="ECO:0000256" key="10">
    <source>
        <dbReference type="ARBA" id="ARBA00039095"/>
    </source>
</evidence>
<organism evidence="15 16">
    <name type="scientific">Microbacterium saperdae</name>
    <dbReference type="NCBI Taxonomy" id="69368"/>
    <lineage>
        <taxon>Bacteria</taxon>
        <taxon>Bacillati</taxon>
        <taxon>Actinomycetota</taxon>
        <taxon>Actinomycetes</taxon>
        <taxon>Micrococcales</taxon>
        <taxon>Microbacteriaceae</taxon>
        <taxon>Microbacterium</taxon>
    </lineage>
</organism>
<evidence type="ECO:0000256" key="11">
    <source>
        <dbReference type="ARBA" id="ARBA00039461"/>
    </source>
</evidence>
<keyword evidence="6" id="KW-0119">Carbohydrate metabolism</keyword>
<dbReference type="GO" id="GO:0005524">
    <property type="term" value="F:ATP binding"/>
    <property type="evidence" value="ECO:0007669"/>
    <property type="project" value="UniProtKB-KW"/>
</dbReference>
<keyword evidence="5" id="KW-0067">ATP-binding</keyword>
<dbReference type="RefSeq" id="WP_141873025.1">
    <property type="nucleotide sequence ID" value="NZ_VFOX01000001.1"/>
</dbReference>
<dbReference type="Gene3D" id="3.40.50.10840">
    <property type="entry name" value="Putative sugar-binding, N-terminal domain"/>
    <property type="match status" value="1"/>
</dbReference>
<dbReference type="InterPro" id="IPR042213">
    <property type="entry name" value="NBD_C_sf"/>
</dbReference>
<feature type="domain" description="Four-carbon acid sugar kinase N-terminal" evidence="13">
    <location>
        <begin position="2"/>
        <end position="228"/>
    </location>
</feature>
<feature type="domain" description="Four-carbon acid sugar kinase nucleotide binding" evidence="14">
    <location>
        <begin position="254"/>
        <end position="409"/>
    </location>
</feature>
<evidence type="ECO:0000256" key="6">
    <source>
        <dbReference type="ARBA" id="ARBA00023277"/>
    </source>
</evidence>
<dbReference type="InterPro" id="IPR050007">
    <property type="entry name" value="OtnK"/>
</dbReference>
<dbReference type="Gene3D" id="3.40.980.20">
    <property type="entry name" value="Four-carbon acid sugar kinase, nucleotide binding domain"/>
    <property type="match status" value="1"/>
</dbReference>
<evidence type="ECO:0000256" key="9">
    <source>
        <dbReference type="ARBA" id="ARBA00037335"/>
    </source>
</evidence>